<comment type="cofactor">
    <cofactor evidence="1">
        <name>Mn(2+)</name>
        <dbReference type="ChEBI" id="CHEBI:29035"/>
    </cofactor>
</comment>
<evidence type="ECO:0000256" key="4">
    <source>
        <dbReference type="ARBA" id="ARBA00022490"/>
    </source>
</evidence>
<dbReference type="Pfam" id="PF00293">
    <property type="entry name" value="NUDIX"/>
    <property type="match status" value="1"/>
</dbReference>
<keyword evidence="4" id="KW-0963">Cytoplasm</keyword>
<keyword evidence="7" id="KW-0694">RNA-binding</keyword>
<dbReference type="Pfam" id="PF05026">
    <property type="entry name" value="DCP2"/>
    <property type="match status" value="1"/>
</dbReference>
<evidence type="ECO:0000313" key="10">
    <source>
        <dbReference type="Proteomes" id="UP000740883"/>
    </source>
</evidence>
<evidence type="ECO:0000256" key="7">
    <source>
        <dbReference type="ARBA" id="ARBA00022884"/>
    </source>
</evidence>
<name>A0A9P6GZJ7_9MICR</name>
<evidence type="ECO:0000256" key="5">
    <source>
        <dbReference type="ARBA" id="ARBA00022723"/>
    </source>
</evidence>
<dbReference type="Gene3D" id="3.90.79.10">
    <property type="entry name" value="Nucleoside Triphosphate Pyrophosphohydrolase"/>
    <property type="match status" value="1"/>
</dbReference>
<dbReference type="Proteomes" id="UP000740883">
    <property type="component" value="Unassembled WGS sequence"/>
</dbReference>
<dbReference type="EMBL" id="SBJO01000043">
    <property type="protein sequence ID" value="KAF9764034.1"/>
    <property type="molecule type" value="Genomic_DNA"/>
</dbReference>
<dbReference type="GO" id="GO:0016787">
    <property type="term" value="F:hydrolase activity"/>
    <property type="evidence" value="ECO:0007669"/>
    <property type="project" value="UniProtKB-KW"/>
</dbReference>
<accession>A0A9P6GZJ7</accession>
<comment type="similarity">
    <text evidence="3">Belongs to the Nudix hydrolase family. DCP2 subfamily.</text>
</comment>
<evidence type="ECO:0000256" key="6">
    <source>
        <dbReference type="ARBA" id="ARBA00022801"/>
    </source>
</evidence>
<dbReference type="AlphaFoldDB" id="A0A9P6GZJ7"/>
<organism evidence="9 10">
    <name type="scientific">Nosema granulosis</name>
    <dbReference type="NCBI Taxonomy" id="83296"/>
    <lineage>
        <taxon>Eukaryota</taxon>
        <taxon>Fungi</taxon>
        <taxon>Fungi incertae sedis</taxon>
        <taxon>Microsporidia</taxon>
        <taxon>Nosematidae</taxon>
        <taxon>Nosema</taxon>
    </lineage>
</organism>
<evidence type="ECO:0000256" key="2">
    <source>
        <dbReference type="ARBA" id="ARBA00004496"/>
    </source>
</evidence>
<dbReference type="SUPFAM" id="SSF140586">
    <property type="entry name" value="Dcp2 domain-like"/>
    <property type="match status" value="1"/>
</dbReference>
<protein>
    <submittedName>
        <fullName evidence="9">mRNA-decapping enzyme subunit 2</fullName>
    </submittedName>
</protein>
<comment type="caution">
    <text evidence="9">The sequence shown here is derived from an EMBL/GenBank/DDBJ whole genome shotgun (WGS) entry which is preliminary data.</text>
</comment>
<dbReference type="GO" id="GO:0003723">
    <property type="term" value="F:RNA binding"/>
    <property type="evidence" value="ECO:0007669"/>
    <property type="project" value="UniProtKB-KW"/>
</dbReference>
<dbReference type="PROSITE" id="PS00893">
    <property type="entry name" value="NUDIX_BOX"/>
    <property type="match status" value="1"/>
</dbReference>
<evidence type="ECO:0000256" key="3">
    <source>
        <dbReference type="ARBA" id="ARBA00005279"/>
    </source>
</evidence>
<dbReference type="GO" id="GO:0005737">
    <property type="term" value="C:cytoplasm"/>
    <property type="evidence" value="ECO:0007669"/>
    <property type="project" value="UniProtKB-SubCell"/>
</dbReference>
<dbReference type="PANTHER" id="PTHR23114">
    <property type="entry name" value="M7GPPPN-MRNA HYDROLASE"/>
    <property type="match status" value="1"/>
</dbReference>
<evidence type="ECO:0000259" key="8">
    <source>
        <dbReference type="PROSITE" id="PS51462"/>
    </source>
</evidence>
<keyword evidence="5" id="KW-0479">Metal-binding</keyword>
<dbReference type="SMART" id="SM01125">
    <property type="entry name" value="DCP2"/>
    <property type="match status" value="1"/>
</dbReference>
<dbReference type="Gene3D" id="1.10.10.1050">
    <property type="entry name" value="Dcp2, box A domain"/>
    <property type="match status" value="1"/>
</dbReference>
<dbReference type="PANTHER" id="PTHR23114:SF17">
    <property type="entry name" value="M7GPPPN-MRNA HYDROLASE"/>
    <property type="match status" value="1"/>
</dbReference>
<feature type="domain" description="Nudix hydrolase" evidence="8">
    <location>
        <begin position="87"/>
        <end position="210"/>
    </location>
</feature>
<dbReference type="InterPro" id="IPR007722">
    <property type="entry name" value="DCP2_BoxA"/>
</dbReference>
<comment type="subcellular location">
    <subcellularLocation>
        <location evidence="2">Cytoplasm</location>
    </subcellularLocation>
</comment>
<keyword evidence="10" id="KW-1185">Reference proteome</keyword>
<dbReference type="InterPro" id="IPR015797">
    <property type="entry name" value="NUDIX_hydrolase-like_dom_sf"/>
</dbReference>
<dbReference type="InterPro" id="IPR036189">
    <property type="entry name" value="DCP2_BoxA_sf"/>
</dbReference>
<reference evidence="9 10" key="1">
    <citation type="journal article" date="2020" name="Genome Biol. Evol.">
        <title>Comparative genomics of strictly vertically transmitted, feminizing microsporidia endosymbionts of amphipod crustaceans.</title>
        <authorList>
            <person name="Cormier A."/>
            <person name="Chebbi M.A."/>
            <person name="Giraud I."/>
            <person name="Wattier R."/>
            <person name="Teixeira M."/>
            <person name="Gilbert C."/>
            <person name="Rigaud T."/>
            <person name="Cordaux R."/>
        </authorList>
    </citation>
    <scope>NUCLEOTIDE SEQUENCE [LARGE SCALE GENOMIC DNA]</scope>
    <source>
        <strain evidence="9 10">Ou3-Ou53</strain>
    </source>
</reference>
<dbReference type="PROSITE" id="PS51462">
    <property type="entry name" value="NUDIX"/>
    <property type="match status" value="1"/>
</dbReference>
<gene>
    <name evidence="9" type="primary">DCP2</name>
    <name evidence="9" type="ORF">NGRA_0887</name>
</gene>
<evidence type="ECO:0000256" key="1">
    <source>
        <dbReference type="ARBA" id="ARBA00001936"/>
    </source>
</evidence>
<dbReference type="InterPro" id="IPR000086">
    <property type="entry name" value="NUDIX_hydrolase_dom"/>
</dbReference>
<dbReference type="GO" id="GO:0000290">
    <property type="term" value="P:deadenylation-dependent decapping of nuclear-transcribed mRNA"/>
    <property type="evidence" value="ECO:0007669"/>
    <property type="project" value="TreeGrafter"/>
</dbReference>
<sequence length="248" mass="29404">MKNKKKSDIPLEILDSISVRFLIDIDPFELENSERLLFILEEAHWFLIDNYDVPKIPLGDFISLMMSHNSIRLNVSKAMQNFVKYRQSIKVYGAIILNKAMDKILVVKEDRRAKNYGLPKGKKSKDEDGVMCATREVYEEIGFDIKNKIVDIPVTIFDKITFYFVFNVDENTPFKTQMNNEISEITWLEINRLEDLKSDKKYTLVTRCYFEWKNLHKLLVKNKFKFEKKKFEKIIKETLSKKHNNVMV</sequence>
<evidence type="ECO:0000313" key="9">
    <source>
        <dbReference type="EMBL" id="KAF9764034.1"/>
    </source>
</evidence>
<keyword evidence="6" id="KW-0378">Hydrolase</keyword>
<dbReference type="SUPFAM" id="SSF55811">
    <property type="entry name" value="Nudix"/>
    <property type="match status" value="1"/>
</dbReference>
<dbReference type="GO" id="GO:0030145">
    <property type="term" value="F:manganese ion binding"/>
    <property type="evidence" value="ECO:0007669"/>
    <property type="project" value="InterPro"/>
</dbReference>
<dbReference type="InterPro" id="IPR020084">
    <property type="entry name" value="NUDIX_hydrolase_CS"/>
</dbReference>
<proteinExistence type="inferred from homology"/>
<dbReference type="OrthoDB" id="18996at2759"/>